<proteinExistence type="predicted"/>
<dbReference type="AlphaFoldDB" id="A0A0F8XTL8"/>
<evidence type="ECO:0000313" key="1">
    <source>
        <dbReference type="EMBL" id="KKK72288.1"/>
    </source>
</evidence>
<sequence length="42" mass="4417">MDNAWTKLLVVGAIILYFLFAGGVLAGGVWIVVKVLQATGVL</sequence>
<accession>A0A0F8XTL8</accession>
<protein>
    <submittedName>
        <fullName evidence="1">Uncharacterized protein</fullName>
    </submittedName>
</protein>
<name>A0A0F8XTL8_9ZZZZ</name>
<comment type="caution">
    <text evidence="1">The sequence shown here is derived from an EMBL/GenBank/DDBJ whole genome shotgun (WGS) entry which is preliminary data.</text>
</comment>
<reference evidence="1" key="1">
    <citation type="journal article" date="2015" name="Nature">
        <title>Complex archaea that bridge the gap between prokaryotes and eukaryotes.</title>
        <authorList>
            <person name="Spang A."/>
            <person name="Saw J.H."/>
            <person name="Jorgensen S.L."/>
            <person name="Zaremba-Niedzwiedzka K."/>
            <person name="Martijn J."/>
            <person name="Lind A.E."/>
            <person name="van Eijk R."/>
            <person name="Schleper C."/>
            <person name="Guy L."/>
            <person name="Ettema T.J."/>
        </authorList>
    </citation>
    <scope>NUCLEOTIDE SEQUENCE</scope>
</reference>
<gene>
    <name evidence="1" type="ORF">LCGC14_2905380</name>
</gene>
<organism evidence="1">
    <name type="scientific">marine sediment metagenome</name>
    <dbReference type="NCBI Taxonomy" id="412755"/>
    <lineage>
        <taxon>unclassified sequences</taxon>
        <taxon>metagenomes</taxon>
        <taxon>ecological metagenomes</taxon>
    </lineage>
</organism>
<dbReference type="EMBL" id="LAZR01057324">
    <property type="protein sequence ID" value="KKK72288.1"/>
    <property type="molecule type" value="Genomic_DNA"/>
</dbReference>